<dbReference type="RefSeq" id="WP_187150549.1">
    <property type="nucleotide sequence ID" value="NZ_LWUJ01000012.1"/>
</dbReference>
<reference evidence="2" key="1">
    <citation type="submission" date="2016-04" db="EMBL/GenBank/DDBJ databases">
        <authorList>
            <person name="Quiroz-Castaneda R.E."/>
            <person name="Martinez-Ocampo F."/>
        </authorList>
    </citation>
    <scope>NUCLEOTIDE SEQUENCE [LARGE SCALE GENOMIC DNA]</scope>
    <source>
        <strain evidence="2">INIFAP01</strain>
    </source>
</reference>
<proteinExistence type="predicted"/>
<protein>
    <submittedName>
        <fullName evidence="1">Uncharacterized protein</fullName>
    </submittedName>
</protein>
<comment type="caution">
    <text evidence="1">The sequence shown here is derived from an EMBL/GenBank/DDBJ whole genome shotgun (WGS) entry which is preliminary data.</text>
</comment>
<keyword evidence="2" id="KW-1185">Reference proteome</keyword>
<gene>
    <name evidence="1" type="ORF">A6V39_04605</name>
</gene>
<evidence type="ECO:0000313" key="1">
    <source>
        <dbReference type="EMBL" id="OAL10165.1"/>
    </source>
</evidence>
<dbReference type="AlphaFoldDB" id="A0A1A9QDZ5"/>
<dbReference type="EMBL" id="LWUJ01000012">
    <property type="protein sequence ID" value="OAL10165.1"/>
    <property type="molecule type" value="Genomic_DNA"/>
</dbReference>
<accession>A0A1A9QDZ5</accession>
<sequence length="282" mass="32830">MRKEVESIEQGKSLRDLINEFKEQARLRGLSQKSTDIGSSMGEEVERMLRESFSNVLNFSWEREKYIPEAGKRIDFFFEFRDRLGGLFGKIALENKNGNQWLPKSWKEQIIDYVHLTNSFCGVLFIPPRQPGLDEIEGGVTIDNRKFPIFSFDKIDDFRKFLILVLWLAASYTPPPQVNDAIDFDFASDMQQSLIKKCGTICKNYVEFLEKFETLDKKIEDISKNSKILQKRMTQLKERVICNKKAVEEELATMQYYITDKSAALPESLSNELFTEPENDEE</sequence>
<evidence type="ECO:0000313" key="2">
    <source>
        <dbReference type="Proteomes" id="UP000077623"/>
    </source>
</evidence>
<dbReference type="STRING" id="432608.A6V39_04605"/>
<dbReference type="Proteomes" id="UP000077623">
    <property type="component" value="Unassembled WGS sequence"/>
</dbReference>
<name>A0A1A9QDZ5_9MOLU</name>
<organism evidence="1 2">
    <name type="scientific">Candidatus Mycoplasma haematobovis</name>
    <dbReference type="NCBI Taxonomy" id="432608"/>
    <lineage>
        <taxon>Bacteria</taxon>
        <taxon>Bacillati</taxon>
        <taxon>Mycoplasmatota</taxon>
        <taxon>Mollicutes</taxon>
        <taxon>Mycoplasmataceae</taxon>
        <taxon>Mycoplasma</taxon>
    </lineage>
</organism>